<dbReference type="STRING" id="413882.AAW51_5161"/>
<keyword evidence="12 15" id="KW-1133">Transmembrane helix</keyword>
<evidence type="ECO:0000256" key="13">
    <source>
        <dbReference type="ARBA" id="ARBA00023012"/>
    </source>
</evidence>
<dbReference type="SMART" id="SM00387">
    <property type="entry name" value="HATPase_c"/>
    <property type="match status" value="1"/>
</dbReference>
<dbReference type="AlphaFoldDB" id="A0A0G3BR01"/>
<dbReference type="Pfam" id="PF02518">
    <property type="entry name" value="HATPase_c"/>
    <property type="match status" value="1"/>
</dbReference>
<comment type="catalytic activity">
    <reaction evidence="1">
        <text>ATP + protein L-histidine = ADP + protein N-phospho-L-histidine.</text>
        <dbReference type="EC" id="2.7.13.3"/>
    </reaction>
</comment>
<dbReference type="PRINTS" id="PR00344">
    <property type="entry name" value="BCTRLSENSOR"/>
</dbReference>
<dbReference type="GO" id="GO:0005524">
    <property type="term" value="F:ATP binding"/>
    <property type="evidence" value="ECO:0007669"/>
    <property type="project" value="UniProtKB-KW"/>
</dbReference>
<dbReference type="OrthoDB" id="9804645at2"/>
<keyword evidence="14 15" id="KW-0472">Membrane</keyword>
<evidence type="ECO:0000256" key="7">
    <source>
        <dbReference type="ARBA" id="ARBA00022679"/>
    </source>
</evidence>
<evidence type="ECO:0000256" key="5">
    <source>
        <dbReference type="ARBA" id="ARBA00022519"/>
    </source>
</evidence>
<dbReference type="EMBL" id="CP011371">
    <property type="protein sequence ID" value="AKJ31852.1"/>
    <property type="molecule type" value="Genomic_DNA"/>
</dbReference>
<evidence type="ECO:0000256" key="1">
    <source>
        <dbReference type="ARBA" id="ARBA00000085"/>
    </source>
</evidence>
<feature type="transmembrane region" description="Helical" evidence="15">
    <location>
        <begin position="151"/>
        <end position="169"/>
    </location>
</feature>
<dbReference type="SMART" id="SM00304">
    <property type="entry name" value="HAMP"/>
    <property type="match status" value="1"/>
</dbReference>
<dbReference type="Gene3D" id="1.10.287.130">
    <property type="match status" value="1"/>
</dbReference>
<dbReference type="SUPFAM" id="SSF55874">
    <property type="entry name" value="ATPase domain of HSP90 chaperone/DNA topoisomerase II/histidine kinase"/>
    <property type="match status" value="1"/>
</dbReference>
<dbReference type="InterPro" id="IPR003594">
    <property type="entry name" value="HATPase_dom"/>
</dbReference>
<reference evidence="18 19" key="1">
    <citation type="submission" date="2015-05" db="EMBL/GenBank/DDBJ databases">
        <authorList>
            <person name="Tang B."/>
            <person name="Yu Y."/>
        </authorList>
    </citation>
    <scope>NUCLEOTIDE SEQUENCE [LARGE SCALE GENOMIC DNA]</scope>
    <source>
        <strain evidence="18 19">DSM 7029</strain>
    </source>
</reference>
<evidence type="ECO:0000313" key="19">
    <source>
        <dbReference type="Proteomes" id="UP000035352"/>
    </source>
</evidence>
<dbReference type="SMART" id="SM00388">
    <property type="entry name" value="HisKA"/>
    <property type="match status" value="1"/>
</dbReference>
<dbReference type="Pfam" id="PF00512">
    <property type="entry name" value="HisKA"/>
    <property type="match status" value="1"/>
</dbReference>
<keyword evidence="10 18" id="KW-0418">Kinase</keyword>
<evidence type="ECO:0000313" key="18">
    <source>
        <dbReference type="EMBL" id="AKJ31852.1"/>
    </source>
</evidence>
<dbReference type="SUPFAM" id="SSF47384">
    <property type="entry name" value="Homodimeric domain of signal transducing histidine kinase"/>
    <property type="match status" value="1"/>
</dbReference>
<comment type="subcellular location">
    <subcellularLocation>
        <location evidence="2">Cell inner membrane</location>
        <topology evidence="2">Multi-pass membrane protein</topology>
    </subcellularLocation>
</comment>
<dbReference type="PROSITE" id="PS50885">
    <property type="entry name" value="HAMP"/>
    <property type="match status" value="1"/>
</dbReference>
<proteinExistence type="predicted"/>
<evidence type="ECO:0000259" key="17">
    <source>
        <dbReference type="PROSITE" id="PS50885"/>
    </source>
</evidence>
<keyword evidence="11" id="KW-0067">ATP-binding</keyword>
<dbReference type="InterPro" id="IPR005467">
    <property type="entry name" value="His_kinase_dom"/>
</dbReference>
<evidence type="ECO:0000259" key="16">
    <source>
        <dbReference type="PROSITE" id="PS50109"/>
    </source>
</evidence>
<protein>
    <recommendedName>
        <fullName evidence="3">histidine kinase</fullName>
        <ecNumber evidence="3">2.7.13.3</ecNumber>
    </recommendedName>
</protein>
<dbReference type="InterPro" id="IPR050980">
    <property type="entry name" value="2C_sensor_his_kinase"/>
</dbReference>
<dbReference type="Pfam" id="PF00672">
    <property type="entry name" value="HAMP"/>
    <property type="match status" value="1"/>
</dbReference>
<evidence type="ECO:0000256" key="8">
    <source>
        <dbReference type="ARBA" id="ARBA00022692"/>
    </source>
</evidence>
<dbReference type="InterPro" id="IPR003660">
    <property type="entry name" value="HAMP_dom"/>
</dbReference>
<dbReference type="SUPFAM" id="SSF158472">
    <property type="entry name" value="HAMP domain-like"/>
    <property type="match status" value="1"/>
</dbReference>
<gene>
    <name evidence="18" type="ORF">AAW51_5161</name>
</gene>
<evidence type="ECO:0000256" key="6">
    <source>
        <dbReference type="ARBA" id="ARBA00022553"/>
    </source>
</evidence>
<keyword evidence="9" id="KW-0547">Nucleotide-binding</keyword>
<dbReference type="Gene3D" id="3.30.565.10">
    <property type="entry name" value="Histidine kinase-like ATPase, C-terminal domain"/>
    <property type="match status" value="1"/>
</dbReference>
<dbReference type="GO" id="GO:0005886">
    <property type="term" value="C:plasma membrane"/>
    <property type="evidence" value="ECO:0007669"/>
    <property type="project" value="UniProtKB-SubCell"/>
</dbReference>
<evidence type="ECO:0000256" key="3">
    <source>
        <dbReference type="ARBA" id="ARBA00012438"/>
    </source>
</evidence>
<dbReference type="InterPro" id="IPR004358">
    <property type="entry name" value="Sig_transdc_His_kin-like_C"/>
</dbReference>
<evidence type="ECO:0000256" key="14">
    <source>
        <dbReference type="ARBA" id="ARBA00023136"/>
    </source>
</evidence>
<evidence type="ECO:0000256" key="4">
    <source>
        <dbReference type="ARBA" id="ARBA00022475"/>
    </source>
</evidence>
<organism evidence="18 19">
    <name type="scientific">Caldimonas brevitalea</name>
    <dbReference type="NCBI Taxonomy" id="413882"/>
    <lineage>
        <taxon>Bacteria</taxon>
        <taxon>Pseudomonadati</taxon>
        <taxon>Pseudomonadota</taxon>
        <taxon>Betaproteobacteria</taxon>
        <taxon>Burkholderiales</taxon>
        <taxon>Sphaerotilaceae</taxon>
        <taxon>Caldimonas</taxon>
    </lineage>
</organism>
<evidence type="ECO:0000256" key="11">
    <source>
        <dbReference type="ARBA" id="ARBA00022840"/>
    </source>
</evidence>
<keyword evidence="8 15" id="KW-0812">Transmembrane</keyword>
<evidence type="ECO:0000256" key="12">
    <source>
        <dbReference type="ARBA" id="ARBA00022989"/>
    </source>
</evidence>
<evidence type="ECO:0000256" key="9">
    <source>
        <dbReference type="ARBA" id="ARBA00022741"/>
    </source>
</evidence>
<keyword evidence="19" id="KW-1185">Reference proteome</keyword>
<dbReference type="GO" id="GO:0000155">
    <property type="term" value="F:phosphorelay sensor kinase activity"/>
    <property type="evidence" value="ECO:0007669"/>
    <property type="project" value="InterPro"/>
</dbReference>
<dbReference type="RefSeq" id="WP_047196899.1">
    <property type="nucleotide sequence ID" value="NZ_CP011371.1"/>
</dbReference>
<dbReference type="PROSITE" id="PS50109">
    <property type="entry name" value="HIS_KIN"/>
    <property type="match status" value="1"/>
</dbReference>
<evidence type="ECO:0000256" key="2">
    <source>
        <dbReference type="ARBA" id="ARBA00004429"/>
    </source>
</evidence>
<evidence type="ECO:0000256" key="15">
    <source>
        <dbReference type="SAM" id="Phobius"/>
    </source>
</evidence>
<keyword evidence="5" id="KW-0997">Cell inner membrane</keyword>
<evidence type="ECO:0000256" key="10">
    <source>
        <dbReference type="ARBA" id="ARBA00022777"/>
    </source>
</evidence>
<sequence length="443" mass="47293">MKLPLRTLGGQVAALLVAALVAAYGLGLWSAMSERVQVLGSMMLPHLGRDVASSLAMLERLPPSERNTWLEPLARPSYHFSLQPVPPGPEAGTAFGRRLVEALSQSLGAGRVGATRVDGEGRHQVGLRLADGTPITLYVQPPGMRVSAATVWRLLLQIALLAGVVALAVRLATRPVRQLSDAAQRLGQDPDAPPLPLRGPQEVQRAAAAFNAMQRRLAEHMAERLQILAAVSHDLQTPITRMRVRTELLADEPARDKLQADLAEMQRLVEEGLAYARSAHAANEPVQRVDLHALLDSLVCDRQDAGHAVELQAPEGVVLSTRPQALQRVVGNLVDNAIKFAGQAEVVAEVLGDDVTLTVQDRGPGIPEHRLAQVMLPFERLETSRNPETGGSGLGLAIAQRLAAVLGAQLQLRNRPDGGLAAVLRVPSHGPGPVAARRAADAE</sequence>
<dbReference type="EC" id="2.7.13.3" evidence="3"/>
<keyword evidence="7" id="KW-0808">Transferase</keyword>
<dbReference type="KEGG" id="pbh:AAW51_5161"/>
<dbReference type="CDD" id="cd00082">
    <property type="entry name" value="HisKA"/>
    <property type="match status" value="1"/>
</dbReference>
<dbReference type="InterPro" id="IPR036890">
    <property type="entry name" value="HATPase_C_sf"/>
</dbReference>
<dbReference type="InterPro" id="IPR003661">
    <property type="entry name" value="HisK_dim/P_dom"/>
</dbReference>
<feature type="domain" description="HAMP" evidence="17">
    <location>
        <begin position="170"/>
        <end position="222"/>
    </location>
</feature>
<name>A0A0G3BR01_9BURK</name>
<keyword evidence="13" id="KW-0902">Two-component regulatory system</keyword>
<dbReference type="InterPro" id="IPR036097">
    <property type="entry name" value="HisK_dim/P_sf"/>
</dbReference>
<accession>A0A0G3BR01</accession>
<keyword evidence="4" id="KW-1003">Cell membrane</keyword>
<keyword evidence="6" id="KW-0597">Phosphoprotein</keyword>
<feature type="domain" description="Histidine kinase" evidence="16">
    <location>
        <begin position="230"/>
        <end position="430"/>
    </location>
</feature>
<dbReference type="PANTHER" id="PTHR44936:SF5">
    <property type="entry name" value="SENSOR HISTIDINE KINASE ENVZ"/>
    <property type="match status" value="1"/>
</dbReference>
<dbReference type="Proteomes" id="UP000035352">
    <property type="component" value="Chromosome"/>
</dbReference>
<dbReference type="PANTHER" id="PTHR44936">
    <property type="entry name" value="SENSOR PROTEIN CREC"/>
    <property type="match status" value="1"/>
</dbReference>
<feature type="transmembrane region" description="Helical" evidence="15">
    <location>
        <begin position="12"/>
        <end position="32"/>
    </location>
</feature>
<dbReference type="CDD" id="cd06225">
    <property type="entry name" value="HAMP"/>
    <property type="match status" value="1"/>
</dbReference>